<dbReference type="Proteomes" id="UP000887159">
    <property type="component" value="Unassembled WGS sequence"/>
</dbReference>
<dbReference type="AlphaFoldDB" id="A0A8X6S4M4"/>
<name>A0A8X6S4M4_TRICX</name>
<protein>
    <submittedName>
        <fullName evidence="1">Uncharacterized protein</fullName>
    </submittedName>
</protein>
<reference evidence="1" key="1">
    <citation type="submission" date="2020-08" db="EMBL/GenBank/DDBJ databases">
        <title>Multicomponent nature underlies the extraordinary mechanical properties of spider dragline silk.</title>
        <authorList>
            <person name="Kono N."/>
            <person name="Nakamura H."/>
            <person name="Mori M."/>
            <person name="Yoshida Y."/>
            <person name="Ohtoshi R."/>
            <person name="Malay A.D."/>
            <person name="Moran D.A.P."/>
            <person name="Tomita M."/>
            <person name="Numata K."/>
            <person name="Arakawa K."/>
        </authorList>
    </citation>
    <scope>NUCLEOTIDE SEQUENCE</scope>
</reference>
<organism evidence="1 2">
    <name type="scientific">Trichonephila clavipes</name>
    <name type="common">Golden silk orbweaver</name>
    <name type="synonym">Nephila clavipes</name>
    <dbReference type="NCBI Taxonomy" id="2585209"/>
    <lineage>
        <taxon>Eukaryota</taxon>
        <taxon>Metazoa</taxon>
        <taxon>Ecdysozoa</taxon>
        <taxon>Arthropoda</taxon>
        <taxon>Chelicerata</taxon>
        <taxon>Arachnida</taxon>
        <taxon>Araneae</taxon>
        <taxon>Araneomorphae</taxon>
        <taxon>Entelegynae</taxon>
        <taxon>Araneoidea</taxon>
        <taxon>Nephilidae</taxon>
        <taxon>Trichonephila</taxon>
    </lineage>
</organism>
<sequence>MCFVNVSISERQLYIWRPSGISKLSKMRLTAAENESKATDHRVCNSPRICNFPLRPMLWGCMTRMLTSPNCNRSLQSGKTGSGPVVLIRKLICTVF</sequence>
<evidence type="ECO:0000313" key="2">
    <source>
        <dbReference type="Proteomes" id="UP000887159"/>
    </source>
</evidence>
<comment type="caution">
    <text evidence="1">The sequence shown here is derived from an EMBL/GenBank/DDBJ whole genome shotgun (WGS) entry which is preliminary data.</text>
</comment>
<keyword evidence="2" id="KW-1185">Reference proteome</keyword>
<evidence type="ECO:0000313" key="1">
    <source>
        <dbReference type="EMBL" id="GFY07382.1"/>
    </source>
</evidence>
<accession>A0A8X6S4M4</accession>
<proteinExistence type="predicted"/>
<dbReference type="EMBL" id="BMAU01021272">
    <property type="protein sequence ID" value="GFY07382.1"/>
    <property type="molecule type" value="Genomic_DNA"/>
</dbReference>
<gene>
    <name evidence="1" type="ORF">TNCV_5085671</name>
</gene>